<dbReference type="HOGENOM" id="CLU_851707_0_0_11"/>
<dbReference type="Proteomes" id="UP000007962">
    <property type="component" value="Chromosome"/>
</dbReference>
<evidence type="ECO:0000313" key="3">
    <source>
        <dbReference type="Proteomes" id="UP000007962"/>
    </source>
</evidence>
<feature type="region of interest" description="Disordered" evidence="1">
    <location>
        <begin position="94"/>
        <end position="116"/>
    </location>
</feature>
<dbReference type="AlphaFoldDB" id="C5BZV4"/>
<dbReference type="EMBL" id="CP001618">
    <property type="protein sequence ID" value="ACQ81284.1"/>
    <property type="molecule type" value="Genomic_DNA"/>
</dbReference>
<name>C5BZV4_BEUC1</name>
<reference evidence="2 3" key="1">
    <citation type="journal article" date="2009" name="Stand. Genomic Sci.">
        <title>Complete genome sequence of Beutenbergia cavernae type strain (HKI 0122).</title>
        <authorList>
            <person name="Land M."/>
            <person name="Pukall R."/>
            <person name="Abt B."/>
            <person name="Goker M."/>
            <person name="Rohde M."/>
            <person name="Glavina Del Rio T."/>
            <person name="Tice H."/>
            <person name="Copeland A."/>
            <person name="Cheng J.F."/>
            <person name="Lucas S."/>
            <person name="Chen F."/>
            <person name="Nolan M."/>
            <person name="Bruce D."/>
            <person name="Goodwin L."/>
            <person name="Pitluck S."/>
            <person name="Ivanova N."/>
            <person name="Mavromatis K."/>
            <person name="Ovchinnikova G."/>
            <person name="Pati A."/>
            <person name="Chen A."/>
            <person name="Palaniappan K."/>
            <person name="Hauser L."/>
            <person name="Chang Y.J."/>
            <person name="Jefferies C.C."/>
            <person name="Saunders E."/>
            <person name="Brettin T."/>
            <person name="Detter J.C."/>
            <person name="Han C."/>
            <person name="Chain P."/>
            <person name="Bristow J."/>
            <person name="Eisen J.A."/>
            <person name="Markowitz V."/>
            <person name="Hugenholtz P."/>
            <person name="Kyrpides N.C."/>
            <person name="Klenk H.P."/>
            <person name="Lapidus A."/>
        </authorList>
    </citation>
    <scope>NUCLEOTIDE SEQUENCE [LARGE SCALE GENOMIC DNA]</scope>
    <source>
        <strain evidence="3">ATCC BAA-8 / DSM 12333 / NBRC 16432</strain>
    </source>
</reference>
<evidence type="ECO:0000256" key="1">
    <source>
        <dbReference type="SAM" id="MobiDB-lite"/>
    </source>
</evidence>
<accession>C5BZV4</accession>
<dbReference type="eggNOG" id="ENOG502ZSM9">
    <property type="taxonomic scope" value="Bacteria"/>
</dbReference>
<keyword evidence="3" id="KW-1185">Reference proteome</keyword>
<gene>
    <name evidence="2" type="ordered locus">Bcav_3040</name>
</gene>
<evidence type="ECO:0000313" key="2">
    <source>
        <dbReference type="EMBL" id="ACQ81284.1"/>
    </source>
</evidence>
<organism evidence="2 3">
    <name type="scientific">Beutenbergia cavernae (strain ATCC BAA-8 / DSM 12333 / CCUG 43141 / JCM 11478 / NBRC 16432 / NCIMB 13614 / HKI 0122)</name>
    <dbReference type="NCBI Taxonomy" id="471853"/>
    <lineage>
        <taxon>Bacteria</taxon>
        <taxon>Bacillati</taxon>
        <taxon>Actinomycetota</taxon>
        <taxon>Actinomycetes</taxon>
        <taxon>Micrococcales</taxon>
        <taxon>Beutenbergiaceae</taxon>
        <taxon>Beutenbergia</taxon>
    </lineage>
</organism>
<dbReference type="KEGG" id="bcv:Bcav_3040"/>
<dbReference type="OrthoDB" id="9920256at2"/>
<protein>
    <submittedName>
        <fullName evidence="2">Uncharacterized protein</fullName>
    </submittedName>
</protein>
<proteinExistence type="predicted"/>
<dbReference type="RefSeq" id="WP_015883524.1">
    <property type="nucleotide sequence ID" value="NC_012669.1"/>
</dbReference>
<sequence>MPEPTRRRRLLAAGAVLGVLALVAAGVWWNAHQREVQRQAELLATWQGELDAWEDGTIALLPDPPLRLSAQVDGFATEPVEQLDEINATCARANQHAEAVASAPPPPGPPAELSETAANRDDVEARAAADDDAVAAYQSAVAEPSSVLARFCGVYPAIAQVHADQRAALDSFGALLSACDVATTGCLPDDPSSWPEVADAVEAAYLEPTRRLAEIYAGGCPVAELEPACAARADDADASVPLYEEYVAALRDGDPAAAGAARDAIAQQREAGATAIAAAVSEAVSAAGGEPSDDAAADAAALVRSVLTSAENALLDADDALVATLA</sequence>